<name>G2I528_KOMMN</name>
<dbReference type="PANTHER" id="PTHR23025">
    <property type="entry name" value="TRIACYLGLYCEROL LIPASE"/>
    <property type="match status" value="1"/>
</dbReference>
<dbReference type="PROSITE" id="PS01174">
    <property type="entry name" value="LIPASE_GDXG_SER"/>
    <property type="match status" value="1"/>
</dbReference>
<reference evidence="5" key="1">
    <citation type="journal article" date="2011" name="J. Bacteriol.">
        <title>Complete genome sequence of NBRC 3288, a unique cellulose-nonproducing strain of Gluconacetobacter xylinus isolated from vinegar.</title>
        <authorList>
            <person name="Ogino H."/>
            <person name="Azuma Y."/>
            <person name="Hosoyama A."/>
            <person name="Nakazawa H."/>
            <person name="Matsutani M."/>
            <person name="Hasegawa A."/>
            <person name="Otsuyama K."/>
            <person name="Matsushita K."/>
            <person name="Fujita N."/>
            <person name="Shirai M."/>
        </authorList>
    </citation>
    <scope>NUCLEOTIDE SEQUENCE [LARGE SCALE GENOMIC DNA]</scope>
    <source>
        <strain evidence="5">NBRC 3288 / BCRC 11682 / LMG 1693</strain>
    </source>
</reference>
<evidence type="ECO:0000256" key="1">
    <source>
        <dbReference type="PROSITE-ProRule" id="PRU10038"/>
    </source>
</evidence>
<dbReference type="InterPro" id="IPR029058">
    <property type="entry name" value="AB_hydrolase_fold"/>
</dbReference>
<dbReference type="GO" id="GO:0004806">
    <property type="term" value="F:triacylglycerol lipase activity"/>
    <property type="evidence" value="ECO:0007669"/>
    <property type="project" value="TreeGrafter"/>
</dbReference>
<dbReference type="eggNOG" id="COG0657">
    <property type="taxonomic scope" value="Bacteria"/>
</dbReference>
<dbReference type="Gene3D" id="3.40.50.1820">
    <property type="entry name" value="alpha/beta hydrolase"/>
    <property type="match status" value="1"/>
</dbReference>
<dbReference type="InterPro" id="IPR013094">
    <property type="entry name" value="AB_hydrolase_3"/>
</dbReference>
<feature type="active site" evidence="1">
    <location>
        <position position="182"/>
    </location>
</feature>
<dbReference type="Proteomes" id="UP000009044">
    <property type="component" value="Chromosome"/>
</dbReference>
<dbReference type="PANTHER" id="PTHR23025:SF4">
    <property type="entry name" value="ALPHA_BETA HYDROLASE FOLD-3 DOMAIN-CONTAINING PROTEIN"/>
    <property type="match status" value="1"/>
</dbReference>
<feature type="domain" description="Alpha/beta hydrolase fold-3" evidence="3">
    <location>
        <begin position="107"/>
        <end position="310"/>
    </location>
</feature>
<dbReference type="SUPFAM" id="SSF53474">
    <property type="entry name" value="alpha/beta-Hydrolases"/>
    <property type="match status" value="1"/>
</dbReference>
<dbReference type="AlphaFoldDB" id="G2I528"/>
<evidence type="ECO:0000313" key="5">
    <source>
        <dbReference type="Proteomes" id="UP000009044"/>
    </source>
</evidence>
<evidence type="ECO:0000259" key="3">
    <source>
        <dbReference type="Pfam" id="PF07859"/>
    </source>
</evidence>
<dbReference type="KEGG" id="gxy:GLX_08130"/>
<sequence>MIRGRFRYARLPVFRRRSAPMTQSTPACRPNLLTRVLLGGMKWVGSRRRTQVPHTLEDMRHRLDRPCFPMKLSGLQVRRVIDCRVPGRDGLLPARLYVPYGRVHGVVLFMHGGGYVHCGLNSHHGICCRLARQSGAAVLSIAYSLAPEHRFPVAVDDCWAALQWLAGEAHRWGGPIAVAGDSAGGTLAAVMAQMARDRGGPELALQLLYYPSLYGVRDVPSRHVYANGYVLSTKLMEWYAEQYVRTAADLTDPRLAPICAPSLAGLAPAVIGLAQCDPLHDEGTGYASAMQQAGSPARTRTWRGAVHGFLNFYSMLPAGREAIRYGAEALRQALRANGGASGAGGGTRPDSASPSVLSGQSGQSGV</sequence>
<gene>
    <name evidence="4" type="ordered locus">GLX_08130</name>
</gene>
<dbReference type="Pfam" id="PF07859">
    <property type="entry name" value="Abhydrolase_3"/>
    <property type="match status" value="1"/>
</dbReference>
<feature type="region of interest" description="Disordered" evidence="2">
    <location>
        <begin position="338"/>
        <end position="366"/>
    </location>
</feature>
<dbReference type="GO" id="GO:0004771">
    <property type="term" value="F:sterol ester esterase activity"/>
    <property type="evidence" value="ECO:0007669"/>
    <property type="project" value="TreeGrafter"/>
</dbReference>
<accession>G2I528</accession>
<dbReference type="GO" id="GO:0005829">
    <property type="term" value="C:cytosol"/>
    <property type="evidence" value="ECO:0007669"/>
    <property type="project" value="TreeGrafter"/>
</dbReference>
<evidence type="ECO:0000256" key="2">
    <source>
        <dbReference type="SAM" id="MobiDB-lite"/>
    </source>
</evidence>
<protein>
    <submittedName>
        <fullName evidence="4">Arylesterase</fullName>
    </submittedName>
</protein>
<dbReference type="HOGENOM" id="CLU_012494_6_4_5"/>
<dbReference type="STRING" id="634177.GLX_08130"/>
<dbReference type="EMBL" id="AP012159">
    <property type="protein sequence ID" value="BAK83225.1"/>
    <property type="molecule type" value="Genomic_DNA"/>
</dbReference>
<dbReference type="GO" id="GO:0019433">
    <property type="term" value="P:triglyceride catabolic process"/>
    <property type="evidence" value="ECO:0007669"/>
    <property type="project" value="TreeGrafter"/>
</dbReference>
<dbReference type="PATRIC" id="fig|634177.7.peg.943"/>
<organism evidence="4 5">
    <name type="scientific">Komagataeibacter medellinensis (strain NBRC 3288 / BCRC 11682 / LMG 1693 / Kondo 51)</name>
    <name type="common">Gluconacetobacter medellinensis</name>
    <dbReference type="NCBI Taxonomy" id="634177"/>
    <lineage>
        <taxon>Bacteria</taxon>
        <taxon>Pseudomonadati</taxon>
        <taxon>Pseudomonadota</taxon>
        <taxon>Alphaproteobacteria</taxon>
        <taxon>Acetobacterales</taxon>
        <taxon>Acetobacteraceae</taxon>
        <taxon>Komagataeibacter</taxon>
    </lineage>
</organism>
<evidence type="ECO:0000313" key="4">
    <source>
        <dbReference type="EMBL" id="BAK83225.1"/>
    </source>
</evidence>
<dbReference type="InterPro" id="IPR033140">
    <property type="entry name" value="Lipase_GDXG_put_SER_AS"/>
</dbReference>
<proteinExistence type="predicted"/>